<evidence type="ECO:0000256" key="1">
    <source>
        <dbReference type="SAM" id="Phobius"/>
    </source>
</evidence>
<feature type="transmembrane region" description="Helical" evidence="1">
    <location>
        <begin position="45"/>
        <end position="63"/>
    </location>
</feature>
<comment type="caution">
    <text evidence="2">The sequence shown here is derived from an EMBL/GenBank/DDBJ whole genome shotgun (WGS) entry which is preliminary data.</text>
</comment>
<name>E6QP01_9ZZZZ</name>
<organism evidence="2">
    <name type="scientific">mine drainage metagenome</name>
    <dbReference type="NCBI Taxonomy" id="410659"/>
    <lineage>
        <taxon>unclassified sequences</taxon>
        <taxon>metagenomes</taxon>
        <taxon>ecological metagenomes</taxon>
    </lineage>
</organism>
<gene>
    <name evidence="2" type="ORF">CARN6_2506</name>
</gene>
<feature type="transmembrane region" description="Helical" evidence="1">
    <location>
        <begin position="16"/>
        <end position="33"/>
    </location>
</feature>
<accession>E6QP01</accession>
<proteinExistence type="predicted"/>
<keyword evidence="1" id="KW-0472">Membrane</keyword>
<dbReference type="AlphaFoldDB" id="E6QP01"/>
<sequence>MVAIAFQGDRTVNDRIRGVLAVVVGIFAMYEGYKLYQVHPNQWQTWVELAIGPVLIALGVWRFRRNPKSKLDELLK</sequence>
<protein>
    <submittedName>
        <fullName evidence="2">Uncharacterized protein</fullName>
    </submittedName>
</protein>
<keyword evidence="1" id="KW-1133">Transmembrane helix</keyword>
<reference evidence="2" key="1">
    <citation type="submission" date="2009-10" db="EMBL/GenBank/DDBJ databases">
        <title>Diversity of trophic interactions inside an arsenic-rich microbial ecosystem.</title>
        <authorList>
            <person name="Bertin P.N."/>
            <person name="Heinrich-Salmeron A."/>
            <person name="Pelletier E."/>
            <person name="Goulhen-Chollet F."/>
            <person name="Arsene-Ploetze F."/>
            <person name="Gallien S."/>
            <person name="Calteau A."/>
            <person name="Vallenet D."/>
            <person name="Casiot C."/>
            <person name="Chane-Woon-Ming B."/>
            <person name="Giloteaux L."/>
            <person name="Barakat M."/>
            <person name="Bonnefoy V."/>
            <person name="Bruneel O."/>
            <person name="Chandler M."/>
            <person name="Cleiss J."/>
            <person name="Duran R."/>
            <person name="Elbaz-Poulichet F."/>
            <person name="Fonknechten N."/>
            <person name="Lauga B."/>
            <person name="Mornico D."/>
            <person name="Ortet P."/>
            <person name="Schaeffer C."/>
            <person name="Siguier P."/>
            <person name="Alexander Thil Smith A."/>
            <person name="Van Dorsselaer A."/>
            <person name="Weissenbach J."/>
            <person name="Medigue C."/>
            <person name="Le Paslier D."/>
        </authorList>
    </citation>
    <scope>NUCLEOTIDE SEQUENCE</scope>
</reference>
<evidence type="ECO:0000313" key="2">
    <source>
        <dbReference type="EMBL" id="CBI08972.1"/>
    </source>
</evidence>
<keyword evidence="1" id="KW-0812">Transmembrane</keyword>
<dbReference type="EMBL" id="CABQ01000298">
    <property type="protein sequence ID" value="CBI08972.1"/>
    <property type="molecule type" value="Genomic_DNA"/>
</dbReference>